<evidence type="ECO:0000313" key="2">
    <source>
        <dbReference type="EMBL" id="QJA79482.1"/>
    </source>
</evidence>
<sequence>MNKLCKDISEFKDIYKGSDLYILGSGASMNYIPKDFFENKITIGINNIFRIFPVDFTVAHHFLLAQDCIDSGCKLVISEYDTCYKKQALHNFNGRYWFYRHAEQSFTNLIINDDLPDTLTIGGTTAINAMSFAYHIGARNIIMCGVDGMRLFGLQNVTGYAAPTQDAHPQNVQAMLLKYKKYLIDKGLNIVSINPFLNFKEFMEWYSLI</sequence>
<protein>
    <recommendedName>
        <fullName evidence="3">DUF115 domain-containing protein</fullName>
    </recommendedName>
</protein>
<dbReference type="EMBL" id="MT141421">
    <property type="protein sequence ID" value="QJA60818.1"/>
    <property type="molecule type" value="Genomic_DNA"/>
</dbReference>
<evidence type="ECO:0008006" key="3">
    <source>
        <dbReference type="Google" id="ProtNLM"/>
    </source>
</evidence>
<organism evidence="1">
    <name type="scientific">viral metagenome</name>
    <dbReference type="NCBI Taxonomy" id="1070528"/>
    <lineage>
        <taxon>unclassified sequences</taxon>
        <taxon>metagenomes</taxon>
        <taxon>organismal metagenomes</taxon>
    </lineage>
</organism>
<evidence type="ECO:0000313" key="1">
    <source>
        <dbReference type="EMBL" id="QJA60818.1"/>
    </source>
</evidence>
<accession>A0A6M3IU92</accession>
<dbReference type="AlphaFoldDB" id="A0A6M3IU92"/>
<name>A0A6M3IU92_9ZZZZ</name>
<dbReference type="EMBL" id="MT142383">
    <property type="protein sequence ID" value="QJA79482.1"/>
    <property type="molecule type" value="Genomic_DNA"/>
</dbReference>
<proteinExistence type="predicted"/>
<gene>
    <name evidence="2" type="ORF">MM415A00871_0008</name>
    <name evidence="1" type="ORF">MM415B01048_0026</name>
</gene>
<reference evidence="1" key="1">
    <citation type="submission" date="2020-03" db="EMBL/GenBank/DDBJ databases">
        <title>The deep terrestrial virosphere.</title>
        <authorList>
            <person name="Holmfeldt K."/>
            <person name="Nilsson E."/>
            <person name="Simone D."/>
            <person name="Lopez-Fernandez M."/>
            <person name="Wu X."/>
            <person name="de Brujin I."/>
            <person name="Lundin D."/>
            <person name="Andersson A."/>
            <person name="Bertilsson S."/>
            <person name="Dopson M."/>
        </authorList>
    </citation>
    <scope>NUCLEOTIDE SEQUENCE</scope>
    <source>
        <strain evidence="2">MM415A00871</strain>
        <strain evidence="1">MM415B01048</strain>
    </source>
</reference>